<proteinExistence type="inferred from homology"/>
<evidence type="ECO:0000256" key="5">
    <source>
        <dbReference type="ARBA" id="ARBA00022801"/>
    </source>
</evidence>
<evidence type="ECO:0000256" key="1">
    <source>
        <dbReference type="ARBA" id="ARBA00001946"/>
    </source>
</evidence>
<evidence type="ECO:0000313" key="8">
    <source>
        <dbReference type="EMBL" id="CAG6606137.1"/>
    </source>
</evidence>
<dbReference type="GO" id="GO:0004427">
    <property type="term" value="F:inorganic diphosphate phosphatase activity"/>
    <property type="evidence" value="ECO:0007669"/>
    <property type="project" value="UniProtKB-EC"/>
</dbReference>
<dbReference type="EC" id="3.6.1.1" evidence="3"/>
<keyword evidence="4" id="KW-0479">Metal-binding</keyword>
<sequence length="343" mass="38986">MYLLLVLASCICTLNAFKSHHDNYELQTNETDSDDDDDKYIDVDALNITNVEKGTKNTADYKLYTKTQHGFISAYHDIPINRDYQEKIFNMIVEIPKGTNAKMAISLGEALNPIKHVLKNGNPEYVHVPNLLPNINHTGYIWNYGALPNTWENPTEIDNHTGLFGDGERMDVVEIGNRKARRGEIIQLKALGAIGLIVNGKIDYKIIAIDVKNPKAAKMHDIWCVDEYFPDRMNATAEWFKHYYGLDGTPNNTLAFGGEWRHREFAHDVITKSMFKWILLSINQVPNPGISLFNTISGEERNHGKIKFNEAEDIVERGKFPPGPIQFGIPFKPNVNNSHRGIY</sequence>
<evidence type="ECO:0000256" key="4">
    <source>
        <dbReference type="ARBA" id="ARBA00022723"/>
    </source>
</evidence>
<dbReference type="InterPro" id="IPR008162">
    <property type="entry name" value="Pyrophosphatase"/>
</dbReference>
<comment type="similarity">
    <text evidence="2">Belongs to the PPase family.</text>
</comment>
<dbReference type="Gene3D" id="3.90.80.10">
    <property type="entry name" value="Inorganic pyrophosphatase"/>
    <property type="match status" value="1"/>
</dbReference>
<name>A0A8D8LHV6_9HEMI</name>
<dbReference type="PANTHER" id="PTHR10286">
    <property type="entry name" value="INORGANIC PYROPHOSPHATASE"/>
    <property type="match status" value="1"/>
</dbReference>
<keyword evidence="7" id="KW-0732">Signal</keyword>
<protein>
    <recommendedName>
        <fullName evidence="3">inorganic diphosphatase</fullName>
        <ecNumber evidence="3">3.6.1.1</ecNumber>
    </recommendedName>
</protein>
<dbReference type="Pfam" id="PF00719">
    <property type="entry name" value="Pyrophosphatase"/>
    <property type="match status" value="1"/>
</dbReference>
<evidence type="ECO:0000256" key="6">
    <source>
        <dbReference type="ARBA" id="ARBA00022842"/>
    </source>
</evidence>
<evidence type="ECO:0000256" key="7">
    <source>
        <dbReference type="SAM" id="SignalP"/>
    </source>
</evidence>
<accession>A0A8D8LHV6</accession>
<dbReference type="InterPro" id="IPR036649">
    <property type="entry name" value="Pyrophosphatase_sf"/>
</dbReference>
<dbReference type="EMBL" id="HBUF01002308">
    <property type="protein sequence ID" value="CAG6606137.1"/>
    <property type="molecule type" value="Transcribed_RNA"/>
</dbReference>
<dbReference type="AlphaFoldDB" id="A0A8D8LHV6"/>
<feature type="signal peptide" evidence="7">
    <location>
        <begin position="1"/>
        <end position="16"/>
    </location>
</feature>
<evidence type="ECO:0000256" key="3">
    <source>
        <dbReference type="ARBA" id="ARBA00012146"/>
    </source>
</evidence>
<dbReference type="GO" id="GO:0000287">
    <property type="term" value="F:magnesium ion binding"/>
    <property type="evidence" value="ECO:0007669"/>
    <property type="project" value="InterPro"/>
</dbReference>
<dbReference type="GO" id="GO:0006796">
    <property type="term" value="P:phosphate-containing compound metabolic process"/>
    <property type="evidence" value="ECO:0007669"/>
    <property type="project" value="InterPro"/>
</dbReference>
<keyword evidence="5" id="KW-0378">Hydrolase</keyword>
<feature type="chain" id="PRO_5034952697" description="inorganic diphosphatase" evidence="7">
    <location>
        <begin position="17"/>
        <end position="343"/>
    </location>
</feature>
<dbReference type="GO" id="GO:0005737">
    <property type="term" value="C:cytoplasm"/>
    <property type="evidence" value="ECO:0007669"/>
    <property type="project" value="InterPro"/>
</dbReference>
<comment type="cofactor">
    <cofactor evidence="1">
        <name>Mg(2+)</name>
        <dbReference type="ChEBI" id="CHEBI:18420"/>
    </cofactor>
</comment>
<dbReference type="SUPFAM" id="SSF50324">
    <property type="entry name" value="Inorganic pyrophosphatase"/>
    <property type="match status" value="1"/>
</dbReference>
<evidence type="ECO:0000256" key="2">
    <source>
        <dbReference type="ARBA" id="ARBA00006220"/>
    </source>
</evidence>
<organism evidence="8">
    <name type="scientific">Cacopsylla melanoneura</name>
    <dbReference type="NCBI Taxonomy" id="428564"/>
    <lineage>
        <taxon>Eukaryota</taxon>
        <taxon>Metazoa</taxon>
        <taxon>Ecdysozoa</taxon>
        <taxon>Arthropoda</taxon>
        <taxon>Hexapoda</taxon>
        <taxon>Insecta</taxon>
        <taxon>Pterygota</taxon>
        <taxon>Neoptera</taxon>
        <taxon>Paraneoptera</taxon>
        <taxon>Hemiptera</taxon>
        <taxon>Sternorrhyncha</taxon>
        <taxon>Psylloidea</taxon>
        <taxon>Psyllidae</taxon>
        <taxon>Psyllinae</taxon>
        <taxon>Cacopsylla</taxon>
    </lineage>
</organism>
<keyword evidence="6" id="KW-0460">Magnesium</keyword>
<reference evidence="8" key="1">
    <citation type="submission" date="2021-05" db="EMBL/GenBank/DDBJ databases">
        <authorList>
            <person name="Alioto T."/>
            <person name="Alioto T."/>
            <person name="Gomez Garrido J."/>
        </authorList>
    </citation>
    <scope>NUCLEOTIDE SEQUENCE</scope>
</reference>